<feature type="region of interest" description="Disordered" evidence="1">
    <location>
        <begin position="80"/>
        <end position="101"/>
    </location>
</feature>
<evidence type="ECO:0000313" key="3">
    <source>
        <dbReference type="Proteomes" id="UP000266305"/>
    </source>
</evidence>
<dbReference type="AlphaFoldDB" id="A0AAX1UEV5"/>
<accession>A0AAX1UEV5</accession>
<evidence type="ECO:0000256" key="1">
    <source>
        <dbReference type="SAM" id="MobiDB-lite"/>
    </source>
</evidence>
<evidence type="ECO:0000313" key="2">
    <source>
        <dbReference type="EMBL" id="RHZ90790.1"/>
    </source>
</evidence>
<protein>
    <submittedName>
        <fullName evidence="2">Uncharacterized protein</fullName>
    </submittedName>
</protein>
<comment type="caution">
    <text evidence="2">The sequence shown here is derived from an EMBL/GenBank/DDBJ whole genome shotgun (WGS) entry which is preliminary data.</text>
</comment>
<reference evidence="2 3" key="1">
    <citation type="submission" date="2018-08" db="EMBL/GenBank/DDBJ databases">
        <title>Draft genome sequence of Rhodobacter sphaeroides FY.</title>
        <authorList>
            <person name="Rayyan A."/>
            <person name="Meyer T.E."/>
            <person name="Kyndt J.A."/>
        </authorList>
    </citation>
    <scope>NUCLEOTIDE SEQUENCE [LARGE SCALE GENOMIC DNA]</scope>
    <source>
        <strain evidence="2 3">FY</strain>
    </source>
</reference>
<organism evidence="2 3">
    <name type="scientific">Cereibacter sphaeroides</name>
    <name type="common">Rhodobacter sphaeroides</name>
    <dbReference type="NCBI Taxonomy" id="1063"/>
    <lineage>
        <taxon>Bacteria</taxon>
        <taxon>Pseudomonadati</taxon>
        <taxon>Pseudomonadota</taxon>
        <taxon>Alphaproteobacteria</taxon>
        <taxon>Rhodobacterales</taxon>
        <taxon>Paracoccaceae</taxon>
        <taxon>Cereibacter</taxon>
    </lineage>
</organism>
<gene>
    <name evidence="2" type="ORF">D1114_22140</name>
</gene>
<dbReference type="EMBL" id="QWGP01000046">
    <property type="protein sequence ID" value="RHZ90790.1"/>
    <property type="molecule type" value="Genomic_DNA"/>
</dbReference>
<sequence length="101" mass="10728">MRSVNGRRVTSVGVSRHPRFGDLIITTSPPVAFDAQTGLARSSSGFHRLGTDLGEVEKDPAVPVGSISIDWLALIPIGDPEPPARTDSIRRAGTMPMPRPG</sequence>
<proteinExistence type="predicted"/>
<name>A0AAX1UEV5_CERSP</name>
<dbReference type="Proteomes" id="UP000266305">
    <property type="component" value="Unassembled WGS sequence"/>
</dbReference>